<dbReference type="Proteomes" id="UP000265120">
    <property type="component" value="Chromosome 6"/>
</dbReference>
<dbReference type="GO" id="GO:0051126">
    <property type="term" value="P:negative regulation of actin nucleation"/>
    <property type="evidence" value="ECO:0007669"/>
    <property type="project" value="InterPro"/>
</dbReference>
<evidence type="ECO:0000256" key="3">
    <source>
        <dbReference type="SAM" id="MobiDB-lite"/>
    </source>
</evidence>
<reference evidence="4" key="2">
    <citation type="submission" date="2025-08" db="UniProtKB">
        <authorList>
            <consortium name="Ensembl"/>
        </authorList>
    </citation>
    <scope>IDENTIFICATION</scope>
</reference>
<evidence type="ECO:0000256" key="2">
    <source>
        <dbReference type="ARBA" id="ARBA00019314"/>
    </source>
</evidence>
<dbReference type="PANTHER" id="PTHR31199:SF1">
    <property type="entry name" value="ARPIN"/>
    <property type="match status" value="1"/>
</dbReference>
<dbReference type="FunCoup" id="A0A3P8X6L2">
    <property type="interactions" value="567"/>
</dbReference>
<dbReference type="GO" id="GO:0033058">
    <property type="term" value="P:directional locomotion"/>
    <property type="evidence" value="ECO:0007669"/>
    <property type="project" value="Ensembl"/>
</dbReference>
<reference evidence="4" key="3">
    <citation type="submission" date="2025-09" db="UniProtKB">
        <authorList>
            <consortium name="Ensembl"/>
        </authorList>
    </citation>
    <scope>IDENTIFICATION</scope>
</reference>
<dbReference type="GO" id="GO:0030336">
    <property type="term" value="P:negative regulation of cell migration"/>
    <property type="evidence" value="ECO:0007669"/>
    <property type="project" value="Ensembl"/>
</dbReference>
<feature type="region of interest" description="Disordered" evidence="3">
    <location>
        <begin position="1"/>
        <end position="30"/>
    </location>
</feature>
<name>A0A3P8X6L2_CYNSE</name>
<organism evidence="4 5">
    <name type="scientific">Cynoglossus semilaevis</name>
    <name type="common">Tongue sole</name>
    <dbReference type="NCBI Taxonomy" id="244447"/>
    <lineage>
        <taxon>Eukaryota</taxon>
        <taxon>Metazoa</taxon>
        <taxon>Chordata</taxon>
        <taxon>Craniata</taxon>
        <taxon>Vertebrata</taxon>
        <taxon>Euteleostomi</taxon>
        <taxon>Actinopterygii</taxon>
        <taxon>Neopterygii</taxon>
        <taxon>Teleostei</taxon>
        <taxon>Neoteleostei</taxon>
        <taxon>Acanthomorphata</taxon>
        <taxon>Carangaria</taxon>
        <taxon>Pleuronectiformes</taxon>
        <taxon>Pleuronectoidei</taxon>
        <taxon>Cynoglossidae</taxon>
        <taxon>Cynoglossinae</taxon>
        <taxon>Cynoglossus</taxon>
    </lineage>
</organism>
<evidence type="ECO:0000256" key="1">
    <source>
        <dbReference type="ARBA" id="ARBA00008453"/>
    </source>
</evidence>
<dbReference type="GeneTree" id="ENSGT00530000064251"/>
<reference evidence="4 5" key="1">
    <citation type="journal article" date="2014" name="Nat. Genet.">
        <title>Whole-genome sequence of a flatfish provides insights into ZW sex chromosome evolution and adaptation to a benthic lifestyle.</title>
        <authorList>
            <person name="Chen S."/>
            <person name="Zhang G."/>
            <person name="Shao C."/>
            <person name="Huang Q."/>
            <person name="Liu G."/>
            <person name="Zhang P."/>
            <person name="Song W."/>
            <person name="An N."/>
            <person name="Chalopin D."/>
            <person name="Volff J.N."/>
            <person name="Hong Y."/>
            <person name="Li Q."/>
            <person name="Sha Z."/>
            <person name="Zhou H."/>
            <person name="Xie M."/>
            <person name="Yu Q."/>
            <person name="Liu Y."/>
            <person name="Xiang H."/>
            <person name="Wang N."/>
            <person name="Wu K."/>
            <person name="Yang C."/>
            <person name="Zhou Q."/>
            <person name="Liao X."/>
            <person name="Yang L."/>
            <person name="Hu Q."/>
            <person name="Zhang J."/>
            <person name="Meng L."/>
            <person name="Jin L."/>
            <person name="Tian Y."/>
            <person name="Lian J."/>
            <person name="Yang J."/>
            <person name="Miao G."/>
            <person name="Liu S."/>
            <person name="Liang Z."/>
            <person name="Yan F."/>
            <person name="Li Y."/>
            <person name="Sun B."/>
            <person name="Zhang H."/>
            <person name="Zhang J."/>
            <person name="Zhu Y."/>
            <person name="Du M."/>
            <person name="Zhao Y."/>
            <person name="Schartl M."/>
            <person name="Tang Q."/>
            <person name="Wang J."/>
        </authorList>
    </citation>
    <scope>NUCLEOTIDE SEQUENCE</scope>
</reference>
<dbReference type="Ensembl" id="ENSCSET00000033859.1">
    <property type="protein sequence ID" value="ENSCSEP00000033425.1"/>
    <property type="gene ID" value="ENSCSEG00000021449.1"/>
</dbReference>
<dbReference type="InParanoid" id="A0A3P8X6L2"/>
<sequence length="245" mass="27946">MSRIYHDTSLQNKPVHNENFDNAWSPAKHQSGPGLLLEGKVLDFSRHQITDINHQKVRFYVLYVQPSRIHRRKFDSSGNEVEPNFSDSRKVNTGFLMSSYKVEAKGESDRLTHEELSAIVNKDELVKITDRHRPMNSWAFWYPETEMEKTELEMGQEVRLRTRGNGPFIFSVAKLDHGSVSRCNFAGDEKAGGSWTDKIMARKEETAGGGGAGGEGAEEDEWVSWDGYLDRKSERHIQTSLLNSR</sequence>
<proteinExistence type="inferred from homology"/>
<accession>A0A3P8X6L2</accession>
<evidence type="ECO:0000313" key="4">
    <source>
        <dbReference type="Ensembl" id="ENSCSEP00000033425.1"/>
    </source>
</evidence>
<dbReference type="STRING" id="244447.ENSCSEP00000033425"/>
<dbReference type="AlphaFoldDB" id="A0A3P8X6L2"/>
<keyword evidence="5" id="KW-1185">Reference proteome</keyword>
<protein>
    <recommendedName>
        <fullName evidence="2">Arpin</fullName>
    </recommendedName>
</protein>
<dbReference type="Pfam" id="PF10574">
    <property type="entry name" value="UPF0552"/>
    <property type="match status" value="1"/>
</dbReference>
<comment type="similarity">
    <text evidence="1">Belongs to the Arpin family.</text>
</comment>
<dbReference type="PANTHER" id="PTHR31199">
    <property type="entry name" value="ARPIN"/>
    <property type="match status" value="1"/>
</dbReference>
<dbReference type="InterPro" id="IPR018889">
    <property type="entry name" value="Arpin"/>
</dbReference>
<evidence type="ECO:0000313" key="5">
    <source>
        <dbReference type="Proteomes" id="UP000265120"/>
    </source>
</evidence>